<evidence type="ECO:0000259" key="7">
    <source>
        <dbReference type="Pfam" id="PF00082"/>
    </source>
</evidence>
<keyword evidence="2 5" id="KW-0645">Protease</keyword>
<keyword evidence="4 5" id="KW-0720">Serine protease</keyword>
<feature type="domain" description="Peptidase S8/S53" evidence="7">
    <location>
        <begin position="185"/>
        <end position="442"/>
    </location>
</feature>
<accession>A0ABS7X5E1</accession>
<dbReference type="InterPro" id="IPR036852">
    <property type="entry name" value="Peptidase_S8/S53_dom_sf"/>
</dbReference>
<sequence length="574" mass="60945">MSGFKLNYAVLASSLILANAVSASERLIVSIELPTNQVESLQSGNSPRGAVLPVTGLTKSETCLILPSGDNWCVPIVKEALSSSAIAAQNSANGSRYVSMKVAVPDGLSLDQAEVLLKNTGIYRHVERDVAITSMKSVVANNWNATTPLDPEFVKQHQFNRNTKTDSPIESSVFAMWQLIENPLKDVSVYVFDTGFRQHKDIVYDVGVNTTVESYDNERNGLFLEDDFDPENLCNNSHGVGVASVIGAAINEVDMAGMVNDITLTAVRVMKCGNGFLSDVAAGLDWLSDGDPFLYDVSPDLPRFTGQPGIVNMSLGGHVASGCPFYLQSAINRAINKGFILVASAGNESKDASTNMPAACEGVISVGAAQLYDGSPDIAAFSNFGASVDVMARGTSVIGLSKDDAVIGWSGTSFSAPIVAGLLALLNKDFDLTNKMVKQLVTISGVTHWAEDSQCAALGCGSGILDGVKLYQNAVLYSNGELDSASYSLNVLAPCRQQWAVDNLYQGASLCNDVRLDLLGLRNIKANEAYRVVSVPKGQGASVELSGATVIGNFTKRHAVVSKADLTDVDVYVR</sequence>
<dbReference type="PROSITE" id="PS51892">
    <property type="entry name" value="SUBTILASE"/>
    <property type="match status" value="1"/>
</dbReference>
<dbReference type="Gene3D" id="3.40.50.200">
    <property type="entry name" value="Peptidase S8/S53 domain"/>
    <property type="match status" value="1"/>
</dbReference>
<dbReference type="InterPro" id="IPR023828">
    <property type="entry name" value="Peptidase_S8_Ser-AS"/>
</dbReference>
<evidence type="ECO:0000313" key="9">
    <source>
        <dbReference type="Proteomes" id="UP000663814"/>
    </source>
</evidence>
<dbReference type="SUPFAM" id="SSF52743">
    <property type="entry name" value="Subtilisin-like"/>
    <property type="match status" value="1"/>
</dbReference>
<dbReference type="PROSITE" id="PS00138">
    <property type="entry name" value="SUBTILASE_SER"/>
    <property type="match status" value="1"/>
</dbReference>
<name>A0ABS7X5E1_9GAMM</name>
<evidence type="ECO:0000256" key="1">
    <source>
        <dbReference type="ARBA" id="ARBA00011073"/>
    </source>
</evidence>
<evidence type="ECO:0000256" key="2">
    <source>
        <dbReference type="ARBA" id="ARBA00022670"/>
    </source>
</evidence>
<dbReference type="PANTHER" id="PTHR43806:SF11">
    <property type="entry name" value="CEREVISIN-RELATED"/>
    <property type="match status" value="1"/>
</dbReference>
<dbReference type="PANTHER" id="PTHR43806">
    <property type="entry name" value="PEPTIDASE S8"/>
    <property type="match status" value="1"/>
</dbReference>
<feature type="active site" description="Charge relay system" evidence="5">
    <location>
        <position position="238"/>
    </location>
</feature>
<feature type="active site" description="Charge relay system" evidence="5">
    <location>
        <position position="413"/>
    </location>
</feature>
<reference evidence="8 9" key="2">
    <citation type="submission" date="2021-08" db="EMBL/GenBank/DDBJ databases">
        <title>Rheinheimera aquimaris sp. nov., isolated from seawater of the East Sea in Korea.</title>
        <authorList>
            <person name="Kim K.H."/>
            <person name="Wenting R."/>
            <person name="Kim K.R."/>
            <person name="Jeon C.O."/>
        </authorList>
    </citation>
    <scope>NUCLEOTIDE SEQUENCE [LARGE SCALE GENOMIC DNA]</scope>
    <source>
        <strain evidence="8 9">MA-13</strain>
    </source>
</reference>
<dbReference type="InterPro" id="IPR015500">
    <property type="entry name" value="Peptidase_S8_subtilisin-rel"/>
</dbReference>
<evidence type="ECO:0000256" key="4">
    <source>
        <dbReference type="ARBA" id="ARBA00022825"/>
    </source>
</evidence>
<evidence type="ECO:0000256" key="6">
    <source>
        <dbReference type="SAM" id="SignalP"/>
    </source>
</evidence>
<gene>
    <name evidence="8" type="ORF">I4W93_004080</name>
</gene>
<feature type="chain" id="PRO_5046545023" evidence="6">
    <location>
        <begin position="24"/>
        <end position="574"/>
    </location>
</feature>
<evidence type="ECO:0000256" key="3">
    <source>
        <dbReference type="ARBA" id="ARBA00022801"/>
    </source>
</evidence>
<comment type="caution">
    <text evidence="8">The sequence shown here is derived from an EMBL/GenBank/DDBJ whole genome shotgun (WGS) entry which is preliminary data.</text>
</comment>
<feature type="signal peptide" evidence="6">
    <location>
        <begin position="1"/>
        <end position="23"/>
    </location>
</feature>
<keyword evidence="6" id="KW-0732">Signal</keyword>
<proteinExistence type="inferred from homology"/>
<dbReference type="InterPro" id="IPR050131">
    <property type="entry name" value="Peptidase_S8_subtilisin-like"/>
</dbReference>
<dbReference type="Proteomes" id="UP000663814">
    <property type="component" value="Unassembled WGS sequence"/>
</dbReference>
<feature type="active site" description="Charge relay system" evidence="5">
    <location>
        <position position="193"/>
    </location>
</feature>
<dbReference type="EMBL" id="JAERPS020000001">
    <property type="protein sequence ID" value="MBZ9610766.1"/>
    <property type="molecule type" value="Genomic_DNA"/>
</dbReference>
<evidence type="ECO:0000256" key="5">
    <source>
        <dbReference type="PROSITE-ProRule" id="PRU01240"/>
    </source>
</evidence>
<organism evidence="8 9">
    <name type="scientific">Rheinheimera maricola</name>
    <dbReference type="NCBI Taxonomy" id="2793282"/>
    <lineage>
        <taxon>Bacteria</taxon>
        <taxon>Pseudomonadati</taxon>
        <taxon>Pseudomonadota</taxon>
        <taxon>Gammaproteobacteria</taxon>
        <taxon>Chromatiales</taxon>
        <taxon>Chromatiaceae</taxon>
        <taxon>Rheinheimera</taxon>
    </lineage>
</organism>
<reference evidence="8 9" key="1">
    <citation type="submission" date="2020-12" db="EMBL/GenBank/DDBJ databases">
        <authorList>
            <person name="Ruan W."/>
            <person name="Khan S.A."/>
            <person name="Jeon C.O."/>
        </authorList>
    </citation>
    <scope>NUCLEOTIDE SEQUENCE [LARGE SCALE GENOMIC DNA]</scope>
    <source>
        <strain evidence="8 9">MA-13</strain>
    </source>
</reference>
<dbReference type="InterPro" id="IPR000209">
    <property type="entry name" value="Peptidase_S8/S53_dom"/>
</dbReference>
<protein>
    <submittedName>
        <fullName evidence="8">S8 family serine peptidase</fullName>
    </submittedName>
</protein>
<keyword evidence="3 5" id="KW-0378">Hydrolase</keyword>
<dbReference type="Pfam" id="PF00082">
    <property type="entry name" value="Peptidase_S8"/>
    <property type="match status" value="1"/>
</dbReference>
<comment type="similarity">
    <text evidence="1 5">Belongs to the peptidase S8 family.</text>
</comment>
<dbReference type="PRINTS" id="PR00723">
    <property type="entry name" value="SUBTILISIN"/>
</dbReference>
<evidence type="ECO:0000313" key="8">
    <source>
        <dbReference type="EMBL" id="MBZ9610766.1"/>
    </source>
</evidence>
<keyword evidence="9" id="KW-1185">Reference proteome</keyword>
<dbReference type="RefSeq" id="WP_205310651.1">
    <property type="nucleotide sequence ID" value="NZ_JAERPS020000001.1"/>
</dbReference>